<gene>
    <name evidence="1" type="ORF">H9771_05650</name>
</gene>
<dbReference type="GO" id="GO:0005829">
    <property type="term" value="C:cytosol"/>
    <property type="evidence" value="ECO:0007669"/>
    <property type="project" value="TreeGrafter"/>
</dbReference>
<dbReference type="InterPro" id="IPR011697">
    <property type="entry name" value="Peptidase_C26"/>
</dbReference>
<dbReference type="PROSITE" id="PS51273">
    <property type="entry name" value="GATASE_TYPE_1"/>
    <property type="match status" value="1"/>
</dbReference>
<dbReference type="InterPro" id="IPR029062">
    <property type="entry name" value="Class_I_gatase-like"/>
</dbReference>
<name>A0A9D2ME33_9FIRM</name>
<organism evidence="1 2">
    <name type="scientific">Candidatus Faecalibacterium faecipullorum</name>
    <dbReference type="NCBI Taxonomy" id="2838578"/>
    <lineage>
        <taxon>Bacteria</taxon>
        <taxon>Bacillati</taxon>
        <taxon>Bacillota</taxon>
        <taxon>Clostridia</taxon>
        <taxon>Eubacteriales</taxon>
        <taxon>Oscillospiraceae</taxon>
        <taxon>Faecalibacterium</taxon>
    </lineage>
</organism>
<proteinExistence type="predicted"/>
<dbReference type="AlphaFoldDB" id="A0A9D2ME33"/>
<reference evidence="1" key="1">
    <citation type="journal article" date="2021" name="PeerJ">
        <title>Extensive microbial diversity within the chicken gut microbiome revealed by metagenomics and culture.</title>
        <authorList>
            <person name="Gilroy R."/>
            <person name="Ravi A."/>
            <person name="Getino M."/>
            <person name="Pursley I."/>
            <person name="Horton D.L."/>
            <person name="Alikhan N.F."/>
            <person name="Baker D."/>
            <person name="Gharbi K."/>
            <person name="Hall N."/>
            <person name="Watson M."/>
            <person name="Adriaenssens E.M."/>
            <person name="Foster-Nyarko E."/>
            <person name="Jarju S."/>
            <person name="Secka A."/>
            <person name="Antonio M."/>
            <person name="Oren A."/>
            <person name="Chaudhuri R.R."/>
            <person name="La Ragione R."/>
            <person name="Hildebrand F."/>
            <person name="Pallen M.J."/>
        </authorList>
    </citation>
    <scope>NUCLEOTIDE SEQUENCE</scope>
    <source>
        <strain evidence="1">ChiHjej9B8-13557</strain>
    </source>
</reference>
<dbReference type="PANTHER" id="PTHR43235:SF1">
    <property type="entry name" value="GLUTAMINE AMIDOTRANSFERASE PB2B2.05-RELATED"/>
    <property type="match status" value="1"/>
</dbReference>
<dbReference type="Proteomes" id="UP000824211">
    <property type="component" value="Unassembled WGS sequence"/>
</dbReference>
<keyword evidence="1" id="KW-0378">Hydrolase</keyword>
<evidence type="ECO:0000313" key="2">
    <source>
        <dbReference type="Proteomes" id="UP000824211"/>
    </source>
</evidence>
<dbReference type="CDD" id="cd01745">
    <property type="entry name" value="GATase1_2"/>
    <property type="match status" value="1"/>
</dbReference>
<comment type="caution">
    <text evidence="1">The sequence shown here is derived from an EMBL/GenBank/DDBJ whole genome shotgun (WGS) entry which is preliminary data.</text>
</comment>
<dbReference type="Pfam" id="PF07722">
    <property type="entry name" value="Peptidase_C26"/>
    <property type="match status" value="1"/>
</dbReference>
<sequence>MKKPLIGLIPLVDVERDSYWMMPPYFEALEEAGALPVMLPLTADEGALAQILEMCSGLLFTGGPDADPALYGEEKLPACGLVVPRRDEMELRLFRMALAADKPVLGICRGIQLFNVALGGTLWQDLPSQAPSVIQHEQKPPYDQPAHKVSILPGTPLAALLGRAEANVTSRHHQAIKALAPGLQAMACSPDGLVEAVWMPDKRFVWGVQWHPEHTCKTSEDSRRLFAAFVEQCV</sequence>
<protein>
    <submittedName>
        <fullName evidence="1">Gamma-glutamyl-gamma-aminobutyrate hydrolase family protein</fullName>
    </submittedName>
</protein>
<dbReference type="GO" id="GO:0033969">
    <property type="term" value="F:gamma-glutamyl-gamma-aminobutyrate hydrolase activity"/>
    <property type="evidence" value="ECO:0007669"/>
    <property type="project" value="TreeGrafter"/>
</dbReference>
<dbReference type="EMBL" id="DWXX01000096">
    <property type="protein sequence ID" value="HJB59125.1"/>
    <property type="molecule type" value="Genomic_DNA"/>
</dbReference>
<accession>A0A9D2ME33</accession>
<evidence type="ECO:0000313" key="1">
    <source>
        <dbReference type="EMBL" id="HJB59125.1"/>
    </source>
</evidence>
<dbReference type="GO" id="GO:0006598">
    <property type="term" value="P:polyamine catabolic process"/>
    <property type="evidence" value="ECO:0007669"/>
    <property type="project" value="TreeGrafter"/>
</dbReference>
<dbReference type="PANTHER" id="PTHR43235">
    <property type="entry name" value="GLUTAMINE AMIDOTRANSFERASE PB2B2.05-RELATED"/>
    <property type="match status" value="1"/>
</dbReference>
<dbReference type="FunFam" id="3.40.50.880:FF:000030">
    <property type="entry name" value="Gamma-glutamyl-gamma-aminobutyrate hydrolase PuuD"/>
    <property type="match status" value="1"/>
</dbReference>
<reference evidence="1" key="2">
    <citation type="submission" date="2021-04" db="EMBL/GenBank/DDBJ databases">
        <authorList>
            <person name="Gilroy R."/>
        </authorList>
    </citation>
    <scope>NUCLEOTIDE SEQUENCE</scope>
    <source>
        <strain evidence="1">ChiHjej9B8-13557</strain>
    </source>
</reference>
<dbReference type="Gene3D" id="3.40.50.880">
    <property type="match status" value="1"/>
</dbReference>
<dbReference type="SUPFAM" id="SSF52317">
    <property type="entry name" value="Class I glutamine amidotransferase-like"/>
    <property type="match status" value="1"/>
</dbReference>
<dbReference type="InterPro" id="IPR044668">
    <property type="entry name" value="PuuD-like"/>
</dbReference>